<accession>A0ABQ9NRN3</accession>
<proteinExistence type="predicted"/>
<gene>
    <name evidence="3" type="ORF">H2201_005939</name>
</gene>
<sequence length="149" mass="14664">MRFTLFAVLAFFLAFAAADMDVQGWLRKHKPDRNFRRQLTATSGDLLSPTSLVVTGLGTMTESSTSGGSASSTSSSSSGSATEMSSMTASTSGAGIAPVSSSAEVGGGTTSGADQNVQASATSAGLAAPTGAVNIAALMGVGAVMGLMD</sequence>
<dbReference type="Proteomes" id="UP001172684">
    <property type="component" value="Unassembled WGS sequence"/>
</dbReference>
<feature type="chain" id="PRO_5047245583" description="GPI anchored protein" evidence="2">
    <location>
        <begin position="19"/>
        <end position="149"/>
    </location>
</feature>
<protein>
    <recommendedName>
        <fullName evidence="5">GPI anchored protein</fullName>
    </recommendedName>
</protein>
<keyword evidence="4" id="KW-1185">Reference proteome</keyword>
<evidence type="ECO:0008006" key="5">
    <source>
        <dbReference type="Google" id="ProtNLM"/>
    </source>
</evidence>
<evidence type="ECO:0000256" key="2">
    <source>
        <dbReference type="SAM" id="SignalP"/>
    </source>
</evidence>
<reference evidence="3" key="1">
    <citation type="submission" date="2022-10" db="EMBL/GenBank/DDBJ databases">
        <title>Culturing micro-colonial fungi from biological soil crusts in the Mojave desert and describing Neophaeococcomyces mojavensis, and introducing the new genera and species Taxawa tesnikishii.</title>
        <authorList>
            <person name="Kurbessoian T."/>
            <person name="Stajich J.E."/>
        </authorList>
    </citation>
    <scope>NUCLEOTIDE SEQUENCE</scope>
    <source>
        <strain evidence="3">TK_1</strain>
    </source>
</reference>
<feature type="region of interest" description="Disordered" evidence="1">
    <location>
        <begin position="58"/>
        <end position="111"/>
    </location>
</feature>
<evidence type="ECO:0000256" key="1">
    <source>
        <dbReference type="SAM" id="MobiDB-lite"/>
    </source>
</evidence>
<evidence type="ECO:0000313" key="4">
    <source>
        <dbReference type="Proteomes" id="UP001172684"/>
    </source>
</evidence>
<evidence type="ECO:0000313" key="3">
    <source>
        <dbReference type="EMBL" id="KAJ9662655.1"/>
    </source>
</evidence>
<name>A0ABQ9NRN3_9PEZI</name>
<comment type="caution">
    <text evidence="3">The sequence shown here is derived from an EMBL/GenBank/DDBJ whole genome shotgun (WGS) entry which is preliminary data.</text>
</comment>
<organism evidence="3 4">
    <name type="scientific">Coniosporium apollinis</name>
    <dbReference type="NCBI Taxonomy" id="61459"/>
    <lineage>
        <taxon>Eukaryota</taxon>
        <taxon>Fungi</taxon>
        <taxon>Dikarya</taxon>
        <taxon>Ascomycota</taxon>
        <taxon>Pezizomycotina</taxon>
        <taxon>Dothideomycetes</taxon>
        <taxon>Dothideomycetes incertae sedis</taxon>
        <taxon>Coniosporium</taxon>
    </lineage>
</organism>
<keyword evidence="2" id="KW-0732">Signal</keyword>
<feature type="signal peptide" evidence="2">
    <location>
        <begin position="1"/>
        <end position="18"/>
    </location>
</feature>
<dbReference type="EMBL" id="JAPDRL010000048">
    <property type="protein sequence ID" value="KAJ9662655.1"/>
    <property type="molecule type" value="Genomic_DNA"/>
</dbReference>
<feature type="compositionally biased region" description="Low complexity" evidence="1">
    <location>
        <begin position="58"/>
        <end position="95"/>
    </location>
</feature>